<gene>
    <name evidence="3" type="ORF">A8U91_04528</name>
</gene>
<evidence type="ECO:0000313" key="4">
    <source>
        <dbReference type="Proteomes" id="UP000092504"/>
    </source>
</evidence>
<feature type="region of interest" description="Disordered" evidence="1">
    <location>
        <begin position="178"/>
        <end position="215"/>
    </location>
</feature>
<dbReference type="AlphaFoldDB" id="A0A1B8NZM2"/>
<dbReference type="Proteomes" id="UP000092504">
    <property type="component" value="Unassembled WGS sequence"/>
</dbReference>
<evidence type="ECO:0000256" key="2">
    <source>
        <dbReference type="SAM" id="SignalP"/>
    </source>
</evidence>
<sequence length="215" mass="24101">MRLVTILASGLLPLATLFVTPTLATSFNTGDVQAHGDWHSLSLTLGDERHVRAIEQHSYGDSVFSVNATPGACAHPWLEIRVALDELQSRSATWNRVPVDILIDRDDVHSGEAAFITERGDDGFYVRLSMPDTDALLDDMRHGETLRLRIHRAPEDYWFLVFSLNGADQALARMNRLCEQPPKGTGPKDNAPPVNRRGRHPPRDDGLARTYWRIK</sequence>
<accession>A0A1B8NZM2</accession>
<keyword evidence="2" id="KW-0732">Signal</keyword>
<feature type="signal peptide" evidence="2">
    <location>
        <begin position="1"/>
        <end position="24"/>
    </location>
</feature>
<comment type="caution">
    <text evidence="3">The sequence shown here is derived from an EMBL/GenBank/DDBJ whole genome shotgun (WGS) entry which is preliminary data.</text>
</comment>
<evidence type="ECO:0000256" key="1">
    <source>
        <dbReference type="SAM" id="MobiDB-lite"/>
    </source>
</evidence>
<organism evidence="3 4">
    <name type="scientific">Halomonas elongata</name>
    <dbReference type="NCBI Taxonomy" id="2746"/>
    <lineage>
        <taxon>Bacteria</taxon>
        <taxon>Pseudomonadati</taxon>
        <taxon>Pseudomonadota</taxon>
        <taxon>Gammaproteobacteria</taxon>
        <taxon>Oceanospirillales</taxon>
        <taxon>Halomonadaceae</taxon>
        <taxon>Halomonas</taxon>
    </lineage>
</organism>
<dbReference type="EMBL" id="MAJD01000002">
    <property type="protein sequence ID" value="OBX35455.1"/>
    <property type="molecule type" value="Genomic_DNA"/>
</dbReference>
<name>A0A1B8NZM2_HALEL</name>
<reference evidence="3 4" key="1">
    <citation type="submission" date="2016-06" db="EMBL/GenBank/DDBJ databases">
        <title>Genome sequence of halotolerant plant growth promoting strain of Halomonas elongata HEK1 isolated from salterns of Rann of Kutch, Gujarat, India.</title>
        <authorList>
            <person name="Gaba S."/>
            <person name="Singh R.N."/>
            <person name="Abrol S."/>
            <person name="Kaushik R."/>
            <person name="Saxena A.K."/>
        </authorList>
    </citation>
    <scope>NUCLEOTIDE SEQUENCE [LARGE SCALE GENOMIC DNA]</scope>
    <source>
        <strain evidence="3 4">HEK1</strain>
    </source>
</reference>
<proteinExistence type="predicted"/>
<evidence type="ECO:0000313" key="3">
    <source>
        <dbReference type="EMBL" id="OBX35455.1"/>
    </source>
</evidence>
<feature type="chain" id="PRO_5008611247" evidence="2">
    <location>
        <begin position="25"/>
        <end position="215"/>
    </location>
</feature>
<protein>
    <submittedName>
        <fullName evidence="3">Uncharacterized protein</fullName>
    </submittedName>
</protein>
<dbReference type="PATRIC" id="fig|2746.7.peg.4669"/>